<evidence type="ECO:0000313" key="6">
    <source>
        <dbReference type="EMBL" id="OUM84345.1"/>
    </source>
</evidence>
<evidence type="ECO:0000256" key="3">
    <source>
        <dbReference type="ARBA" id="ARBA00022763"/>
    </source>
</evidence>
<dbReference type="Pfam" id="PF11798">
    <property type="entry name" value="IMS_HHH"/>
    <property type="match status" value="1"/>
</dbReference>
<keyword evidence="3" id="KW-0227">DNA damage</keyword>
<dbReference type="Gene3D" id="3.40.1170.60">
    <property type="match status" value="1"/>
</dbReference>
<name>A0A1Y3PAK4_9BACI</name>
<evidence type="ECO:0000259" key="5">
    <source>
        <dbReference type="PROSITE" id="PS50173"/>
    </source>
</evidence>
<evidence type="ECO:0000256" key="4">
    <source>
        <dbReference type="ARBA" id="ARBA00022932"/>
    </source>
</evidence>
<dbReference type="GO" id="GO:0006281">
    <property type="term" value="P:DNA repair"/>
    <property type="evidence" value="ECO:0007669"/>
    <property type="project" value="InterPro"/>
</dbReference>
<dbReference type="Pfam" id="PF00817">
    <property type="entry name" value="IMS"/>
    <property type="match status" value="1"/>
</dbReference>
<dbReference type="EMBL" id="LZRT01000134">
    <property type="protein sequence ID" value="OUM84345.1"/>
    <property type="molecule type" value="Genomic_DNA"/>
</dbReference>
<evidence type="ECO:0000256" key="1">
    <source>
        <dbReference type="ARBA" id="ARBA00010945"/>
    </source>
</evidence>
<dbReference type="PANTHER" id="PTHR11076:SF35">
    <property type="entry name" value="DNA REPAIR PROTEIN HOMOLOG YOBH"/>
    <property type="match status" value="1"/>
</dbReference>
<dbReference type="PROSITE" id="PS50173">
    <property type="entry name" value="UMUC"/>
    <property type="match status" value="1"/>
</dbReference>
<sequence length="417" mass="47516">MDYRTLPRHQVLCLDMKAFFASCECVRRRLDPEKTYLAVVGDLERSGSVVLAATPRLKQDYGIGTGKRLFDVPRLPFIHIVSPSMRHYLRQSLEITRLLHQFVPKEAIHPYSIDEWWICVDGTEKLFGDAWSVGRKIRSAIYEQFGLPSCIGIGPNKFLAKAILDIEGKRTGLAACSYEEVPEKLWPQPVQKIWGIGPRLARHLQQMGIRTVGHLAHTPREILEKKFGMIGSQLYYHAWGVDLSPVIGAGMREVPKSFGHGITLLRDYRDPVEIRTIILELAEEVARRAREANMAGRTVHLGIDYSQKESKSGFHCSKTLSQPTNVTLDIYRTCLELFEQHYTGEMVRRIRLSLGQLSPDDHIQLNLFEDVMKKRALGYVMDDIRRKYGSTALLRARSYTSGGVMLERSRKIGGHWA</sequence>
<dbReference type="GO" id="GO:0003887">
    <property type="term" value="F:DNA-directed DNA polymerase activity"/>
    <property type="evidence" value="ECO:0007669"/>
    <property type="project" value="UniProtKB-KW"/>
</dbReference>
<gene>
    <name evidence="6" type="ORF">BAA01_04590</name>
</gene>
<accession>A0A1Y3PAK4</accession>
<dbReference type="AlphaFoldDB" id="A0A1Y3PAK4"/>
<feature type="domain" description="UmuC" evidence="5">
    <location>
        <begin position="11"/>
        <end position="197"/>
    </location>
</feature>
<organism evidence="6 7">
    <name type="scientific">Bacillus thermozeamaize</name>
    <dbReference type="NCBI Taxonomy" id="230954"/>
    <lineage>
        <taxon>Bacteria</taxon>
        <taxon>Bacillati</taxon>
        <taxon>Bacillota</taxon>
        <taxon>Bacilli</taxon>
        <taxon>Bacillales</taxon>
        <taxon>Bacillaceae</taxon>
        <taxon>Bacillus</taxon>
    </lineage>
</organism>
<keyword evidence="4" id="KW-0808">Transferase</keyword>
<dbReference type="InterPro" id="IPR043502">
    <property type="entry name" value="DNA/RNA_pol_sf"/>
</dbReference>
<dbReference type="InterPro" id="IPR024728">
    <property type="entry name" value="PolY_HhH_motif"/>
</dbReference>
<dbReference type="GO" id="GO:0005829">
    <property type="term" value="C:cytosol"/>
    <property type="evidence" value="ECO:0007669"/>
    <property type="project" value="TreeGrafter"/>
</dbReference>
<dbReference type="GO" id="GO:0003684">
    <property type="term" value="F:damaged DNA binding"/>
    <property type="evidence" value="ECO:0007669"/>
    <property type="project" value="InterPro"/>
</dbReference>
<dbReference type="SUPFAM" id="SSF56672">
    <property type="entry name" value="DNA/RNA polymerases"/>
    <property type="match status" value="1"/>
</dbReference>
<dbReference type="SUPFAM" id="SSF100879">
    <property type="entry name" value="Lesion bypass DNA polymerase (Y-family), little finger domain"/>
    <property type="match status" value="1"/>
</dbReference>
<dbReference type="InterPro" id="IPR001126">
    <property type="entry name" value="UmuC"/>
</dbReference>
<dbReference type="PANTHER" id="PTHR11076">
    <property type="entry name" value="DNA REPAIR POLYMERASE UMUC / TRANSFERASE FAMILY MEMBER"/>
    <property type="match status" value="1"/>
</dbReference>
<dbReference type="InterPro" id="IPR043128">
    <property type="entry name" value="Rev_trsase/Diguanyl_cyclase"/>
</dbReference>
<dbReference type="GO" id="GO:0009432">
    <property type="term" value="P:SOS response"/>
    <property type="evidence" value="ECO:0007669"/>
    <property type="project" value="TreeGrafter"/>
</dbReference>
<keyword evidence="4" id="KW-0548">Nucleotidyltransferase</keyword>
<dbReference type="Gene3D" id="1.10.150.20">
    <property type="entry name" value="5' to 3' exonuclease, C-terminal subdomain"/>
    <property type="match status" value="1"/>
</dbReference>
<dbReference type="Pfam" id="PF11799">
    <property type="entry name" value="IMS_C"/>
    <property type="match status" value="1"/>
</dbReference>
<reference evidence="7" key="1">
    <citation type="submission" date="2016-06" db="EMBL/GenBank/DDBJ databases">
        <authorList>
            <person name="Nascimento L."/>
            <person name="Pereira R.V."/>
            <person name="Martins L.F."/>
            <person name="Quaggio R.B."/>
            <person name="Silva A.M."/>
            <person name="Setubal J.C."/>
        </authorList>
    </citation>
    <scope>NUCLEOTIDE SEQUENCE [LARGE SCALE GENOMIC DNA]</scope>
</reference>
<dbReference type="GO" id="GO:0042276">
    <property type="term" value="P:error-prone translesion synthesis"/>
    <property type="evidence" value="ECO:0007669"/>
    <property type="project" value="TreeGrafter"/>
</dbReference>
<dbReference type="InterPro" id="IPR050116">
    <property type="entry name" value="DNA_polymerase-Y"/>
</dbReference>
<dbReference type="Gene3D" id="3.30.70.270">
    <property type="match status" value="1"/>
</dbReference>
<keyword evidence="2" id="KW-0515">Mutator protein</keyword>
<keyword evidence="4" id="KW-0239">DNA-directed DNA polymerase</keyword>
<evidence type="ECO:0000256" key="2">
    <source>
        <dbReference type="ARBA" id="ARBA00022457"/>
    </source>
</evidence>
<evidence type="ECO:0000313" key="7">
    <source>
        <dbReference type="Proteomes" id="UP000196475"/>
    </source>
</evidence>
<dbReference type="InterPro" id="IPR036775">
    <property type="entry name" value="DNA_pol_Y-fam_lit_finger_sf"/>
</dbReference>
<comment type="similarity">
    <text evidence="1">Belongs to the DNA polymerase type-Y family.</text>
</comment>
<proteinExistence type="inferred from homology"/>
<comment type="caution">
    <text evidence="6">The sequence shown here is derived from an EMBL/GenBank/DDBJ whole genome shotgun (WGS) entry which is preliminary data.</text>
</comment>
<dbReference type="Gene3D" id="3.30.1490.100">
    <property type="entry name" value="DNA polymerase, Y-family, little finger domain"/>
    <property type="match status" value="1"/>
</dbReference>
<dbReference type="NCBIfam" id="NF002848">
    <property type="entry name" value="PRK03103.1"/>
    <property type="match status" value="1"/>
</dbReference>
<dbReference type="InterPro" id="IPR017961">
    <property type="entry name" value="DNA_pol_Y-fam_little_finger"/>
</dbReference>
<protein>
    <submittedName>
        <fullName evidence="6">UV damage repair protein UvrX</fullName>
    </submittedName>
</protein>
<dbReference type="Proteomes" id="UP000196475">
    <property type="component" value="Unassembled WGS sequence"/>
</dbReference>